<accession>A0A5M6ZL29</accession>
<dbReference type="Gene3D" id="3.40.30.10">
    <property type="entry name" value="Glutaredoxin"/>
    <property type="match status" value="1"/>
</dbReference>
<dbReference type="InterPro" id="IPR050983">
    <property type="entry name" value="GST_Omega/HSP26"/>
</dbReference>
<reference evidence="2 3" key="1">
    <citation type="submission" date="2019-09" db="EMBL/GenBank/DDBJ databases">
        <authorList>
            <person name="Kevbrin V."/>
            <person name="Grouzdev D.S."/>
        </authorList>
    </citation>
    <scope>NUCLEOTIDE SEQUENCE [LARGE SCALE GENOMIC DNA]</scope>
    <source>
        <strain evidence="2 3">G-192</strain>
    </source>
</reference>
<dbReference type="PANTHER" id="PTHR43968">
    <property type="match status" value="1"/>
</dbReference>
<dbReference type="InterPro" id="IPR004045">
    <property type="entry name" value="Glutathione_S-Trfase_N"/>
</dbReference>
<dbReference type="RefSeq" id="WP_150021485.1">
    <property type="nucleotide sequence ID" value="NZ_VWOJ01000001.1"/>
</dbReference>
<dbReference type="CDD" id="cd03049">
    <property type="entry name" value="GST_N_3"/>
    <property type="match status" value="1"/>
</dbReference>
<name>A0A5M6ZL29_9PROT</name>
<sequence length="201" mass="22697">MKLYVSPTSPYARKCRALIIEKSLENQVSIVECAPLDDPADLLAHNPLGKVPVLARERGPALMDSPLICEYLDSLTAENWVPARGESRFAVLRQQALADGLIDLVIGRRIEQGRDAKLRWPFWSERWERAVARTLETLTAERAQYERSVDLGALSVAAALGYMDLRYAEYGWRERHPELAGFAERWFARDSFIQTAPPQGA</sequence>
<evidence type="ECO:0000313" key="3">
    <source>
        <dbReference type="Proteomes" id="UP000325122"/>
    </source>
</evidence>
<dbReference type="Pfam" id="PF13409">
    <property type="entry name" value="GST_N_2"/>
    <property type="match status" value="1"/>
</dbReference>
<protein>
    <submittedName>
        <fullName evidence="2">Glutathione S-transferase</fullName>
    </submittedName>
</protein>
<keyword evidence="3" id="KW-1185">Reference proteome</keyword>
<dbReference type="GO" id="GO:0005737">
    <property type="term" value="C:cytoplasm"/>
    <property type="evidence" value="ECO:0007669"/>
    <property type="project" value="TreeGrafter"/>
</dbReference>
<dbReference type="SUPFAM" id="SSF52833">
    <property type="entry name" value="Thioredoxin-like"/>
    <property type="match status" value="1"/>
</dbReference>
<evidence type="ECO:0000259" key="1">
    <source>
        <dbReference type="PROSITE" id="PS50404"/>
    </source>
</evidence>
<dbReference type="SUPFAM" id="SSF47616">
    <property type="entry name" value="GST C-terminal domain-like"/>
    <property type="match status" value="1"/>
</dbReference>
<dbReference type="CDD" id="cd03205">
    <property type="entry name" value="GST_C_6"/>
    <property type="match status" value="1"/>
</dbReference>
<proteinExistence type="predicted"/>
<dbReference type="AlphaFoldDB" id="A0A5M6ZL29"/>
<evidence type="ECO:0000313" key="2">
    <source>
        <dbReference type="EMBL" id="KAA5804454.1"/>
    </source>
</evidence>
<dbReference type="Gene3D" id="1.20.1050.10">
    <property type="match status" value="1"/>
</dbReference>
<dbReference type="InterPro" id="IPR036249">
    <property type="entry name" value="Thioredoxin-like_sf"/>
</dbReference>
<dbReference type="PROSITE" id="PS50404">
    <property type="entry name" value="GST_NTER"/>
    <property type="match status" value="1"/>
</dbReference>
<organism evidence="2 3">
    <name type="scientific">Alkalicaulis satelles</name>
    <dbReference type="NCBI Taxonomy" id="2609175"/>
    <lineage>
        <taxon>Bacteria</taxon>
        <taxon>Pseudomonadati</taxon>
        <taxon>Pseudomonadota</taxon>
        <taxon>Alphaproteobacteria</taxon>
        <taxon>Maricaulales</taxon>
        <taxon>Maricaulaceae</taxon>
        <taxon>Alkalicaulis</taxon>
    </lineage>
</organism>
<dbReference type="Proteomes" id="UP000325122">
    <property type="component" value="Unassembled WGS sequence"/>
</dbReference>
<feature type="domain" description="GST N-terminal" evidence="1">
    <location>
        <begin position="1"/>
        <end position="80"/>
    </location>
</feature>
<comment type="caution">
    <text evidence="2">The sequence shown here is derived from an EMBL/GenBank/DDBJ whole genome shotgun (WGS) entry which is preliminary data.</text>
</comment>
<keyword evidence="2" id="KW-0808">Transferase</keyword>
<dbReference type="EMBL" id="VWOJ01000001">
    <property type="protein sequence ID" value="KAA5804454.1"/>
    <property type="molecule type" value="Genomic_DNA"/>
</dbReference>
<dbReference type="InterPro" id="IPR036282">
    <property type="entry name" value="Glutathione-S-Trfase_C_sf"/>
</dbReference>
<gene>
    <name evidence="2" type="ORF">F1654_00115</name>
</gene>
<dbReference type="GO" id="GO:0016740">
    <property type="term" value="F:transferase activity"/>
    <property type="evidence" value="ECO:0007669"/>
    <property type="project" value="UniProtKB-KW"/>
</dbReference>
<dbReference type="PANTHER" id="PTHR43968:SF6">
    <property type="entry name" value="GLUTATHIONE S-TRANSFERASE OMEGA"/>
    <property type="match status" value="1"/>
</dbReference>